<dbReference type="KEGG" id="slf:JEQ17_45415"/>
<keyword evidence="1" id="KW-1133">Transmembrane helix</keyword>
<dbReference type="Proteomes" id="UP000595636">
    <property type="component" value="Chromosome"/>
</dbReference>
<keyword evidence="3" id="KW-1185">Reference proteome</keyword>
<feature type="transmembrane region" description="Helical" evidence="1">
    <location>
        <begin position="71"/>
        <end position="92"/>
    </location>
</feature>
<evidence type="ECO:0000313" key="2">
    <source>
        <dbReference type="EMBL" id="QQM45948.1"/>
    </source>
</evidence>
<dbReference type="AlphaFoldDB" id="A0A7T7L3T9"/>
<dbReference type="EMBL" id="CP066831">
    <property type="protein sequence ID" value="QQM45948.1"/>
    <property type="molecule type" value="Genomic_DNA"/>
</dbReference>
<keyword evidence="1" id="KW-0812">Transmembrane</keyword>
<evidence type="ECO:0000256" key="1">
    <source>
        <dbReference type="SAM" id="Phobius"/>
    </source>
</evidence>
<feature type="transmembrane region" description="Helical" evidence="1">
    <location>
        <begin position="44"/>
        <end position="65"/>
    </location>
</feature>
<dbReference type="InterPro" id="IPR057702">
    <property type="entry name" value="DUF7942"/>
</dbReference>
<dbReference type="Pfam" id="PF25637">
    <property type="entry name" value="DUF7942"/>
    <property type="match status" value="1"/>
</dbReference>
<organism evidence="2 3">
    <name type="scientific">Streptomyces liliifuscus</name>
    <dbReference type="NCBI Taxonomy" id="2797636"/>
    <lineage>
        <taxon>Bacteria</taxon>
        <taxon>Bacillati</taxon>
        <taxon>Actinomycetota</taxon>
        <taxon>Actinomycetes</taxon>
        <taxon>Kitasatosporales</taxon>
        <taxon>Streptomycetaceae</taxon>
        <taxon>Streptomyces</taxon>
    </lineage>
</organism>
<sequence>MSSVTGGQTLGAPFGTWPARLYLAVSAALIVWLAVVSSQPQGDASFAAVIPILFTAPTSLLALAIPGGSVAWMYAVLAASAVANAWLIDLVWRRLSSRRG</sequence>
<dbReference type="RefSeq" id="WP_200400783.1">
    <property type="nucleotide sequence ID" value="NZ_CP066831.1"/>
</dbReference>
<name>A0A7T7L3T9_9ACTN</name>
<reference evidence="2 3" key="1">
    <citation type="submission" date="2020-12" db="EMBL/GenBank/DDBJ databases">
        <title>A novel species.</title>
        <authorList>
            <person name="Li K."/>
        </authorList>
    </citation>
    <scope>NUCLEOTIDE SEQUENCE [LARGE SCALE GENOMIC DNA]</scope>
    <source>
        <strain evidence="2 3">ZYC-3</strain>
    </source>
</reference>
<proteinExistence type="predicted"/>
<gene>
    <name evidence="2" type="ORF">JEQ17_45415</name>
</gene>
<feature type="transmembrane region" description="Helical" evidence="1">
    <location>
        <begin position="20"/>
        <end position="37"/>
    </location>
</feature>
<accession>A0A7T7L3T9</accession>
<dbReference type="NCBIfam" id="NF046119">
    <property type="entry name" value="memb_SCO4225"/>
    <property type="match status" value="1"/>
</dbReference>
<protein>
    <submittedName>
        <fullName evidence="2">Uncharacterized protein</fullName>
    </submittedName>
</protein>
<keyword evidence="1" id="KW-0472">Membrane</keyword>
<evidence type="ECO:0000313" key="3">
    <source>
        <dbReference type="Proteomes" id="UP000595636"/>
    </source>
</evidence>